<accession>A0A7V7RNB8</accession>
<dbReference type="Proteomes" id="UP000441354">
    <property type="component" value="Unassembled WGS sequence"/>
</dbReference>
<dbReference type="OrthoDB" id="2879342at2"/>
<organism evidence="1 2">
    <name type="scientific">Bacillus mesophilum</name>
    <dbReference type="NCBI Taxonomy" id="1071718"/>
    <lineage>
        <taxon>Bacteria</taxon>
        <taxon>Bacillati</taxon>
        <taxon>Bacillota</taxon>
        <taxon>Bacilli</taxon>
        <taxon>Bacillales</taxon>
        <taxon>Bacillaceae</taxon>
        <taxon>Bacillus</taxon>
    </lineage>
</organism>
<proteinExistence type="predicted"/>
<evidence type="ECO:0000313" key="2">
    <source>
        <dbReference type="Proteomes" id="UP000441354"/>
    </source>
</evidence>
<dbReference type="AlphaFoldDB" id="A0A7V7RNB8"/>
<gene>
    <name evidence="1" type="ORF">F7732_07880</name>
</gene>
<protein>
    <recommendedName>
        <fullName evidence="3">TubC N-terminal docking domain-containing protein</fullName>
    </recommendedName>
</protein>
<dbReference type="EMBL" id="WBOT01000002">
    <property type="protein sequence ID" value="KAB2333991.1"/>
    <property type="molecule type" value="Genomic_DNA"/>
</dbReference>
<name>A0A7V7RNB8_9BACI</name>
<reference evidence="1 2" key="1">
    <citation type="journal article" date="2014" name="Arch. Microbiol.">
        <title>Bacillus mesophilum sp. nov., strain IITR-54T, a novel 4-chlorobiphenyl dechlorinating bacterium.</title>
        <authorList>
            <person name="Manickam N."/>
            <person name="Singh N.K."/>
            <person name="Bajaj A."/>
            <person name="Kumar R.M."/>
            <person name="Kaur G."/>
            <person name="Kaur N."/>
            <person name="Bala M."/>
            <person name="Kumar A."/>
            <person name="Mayilraj S."/>
        </authorList>
    </citation>
    <scope>NUCLEOTIDE SEQUENCE [LARGE SCALE GENOMIC DNA]</scope>
    <source>
        <strain evidence="1 2">IITR-54</strain>
    </source>
</reference>
<evidence type="ECO:0000313" key="1">
    <source>
        <dbReference type="EMBL" id="KAB2333991.1"/>
    </source>
</evidence>
<dbReference type="RefSeq" id="WP_151573353.1">
    <property type="nucleotide sequence ID" value="NZ_WBOT01000002.1"/>
</dbReference>
<keyword evidence="2" id="KW-1185">Reference proteome</keyword>
<comment type="caution">
    <text evidence="1">The sequence shown here is derived from an EMBL/GenBank/DDBJ whole genome shotgun (WGS) entry which is preliminary data.</text>
</comment>
<evidence type="ECO:0008006" key="3">
    <source>
        <dbReference type="Google" id="ProtNLM"/>
    </source>
</evidence>
<sequence length="145" mass="17091">MIYQLLNTMYHLIIKIEEINGKTKLVYETGFLDDRLKAQIKKHKQELIQRQAENTAARKLGFLVYDHGELYEYRYGRGAFLYIQRLPYSRASTWRENYLPGQAEAYKTKTIVHDVLFGKAFEQAVGLLSGWGRRVEGVWVRQFIL</sequence>